<protein>
    <submittedName>
        <fullName evidence="3">Oxidoreductase</fullName>
    </submittedName>
</protein>
<sequence length="198" mass="22231">MNDHVDALADPSPLPPGQRPGPLRPMHYGRVPRLDLASWSLTIEGATVDGSMTRLLWPDLQKLPQTEVRADHHCVAKRSATGLVWAGVPARVLVELAPPATEAQWVLASAAYGYHSNITVDDLLSPRALFATHLNGEPLSPEHGWPVRLVLPHLYGWKGPKWIMALEYLAAPQRGFWEERGYHFTGDVWREERYSHQE</sequence>
<feature type="compositionally biased region" description="Pro residues" evidence="1">
    <location>
        <begin position="12"/>
        <end position="23"/>
    </location>
</feature>
<accession>A0ABQ6IPG3</accession>
<dbReference type="Pfam" id="PF00174">
    <property type="entry name" value="Oxidored_molyb"/>
    <property type="match status" value="1"/>
</dbReference>
<evidence type="ECO:0000256" key="1">
    <source>
        <dbReference type="SAM" id="MobiDB-lite"/>
    </source>
</evidence>
<keyword evidence="4" id="KW-1185">Reference proteome</keyword>
<name>A0ABQ6IPG3_9MICO</name>
<dbReference type="SUPFAM" id="SSF56524">
    <property type="entry name" value="Oxidoreductase molybdopterin-binding domain"/>
    <property type="match status" value="1"/>
</dbReference>
<dbReference type="PANTHER" id="PTHR43032:SF4">
    <property type="entry name" value="OXIDOREDUCTASE MOLYBDOPTERIN-BINDING DOMAIN-CONTAINING PROTEIN"/>
    <property type="match status" value="1"/>
</dbReference>
<feature type="domain" description="Oxidoreductase molybdopterin-binding" evidence="2">
    <location>
        <begin position="29"/>
        <end position="177"/>
    </location>
</feature>
<dbReference type="InterPro" id="IPR000572">
    <property type="entry name" value="OxRdtase_Mopterin-bd_dom"/>
</dbReference>
<dbReference type="InterPro" id="IPR036374">
    <property type="entry name" value="OxRdtase_Mopterin-bd_sf"/>
</dbReference>
<evidence type="ECO:0000313" key="3">
    <source>
        <dbReference type="EMBL" id="GMA39807.1"/>
    </source>
</evidence>
<gene>
    <name evidence="3" type="ORF">GCM10025883_18520</name>
</gene>
<dbReference type="PANTHER" id="PTHR43032">
    <property type="entry name" value="PROTEIN-METHIONINE-SULFOXIDE REDUCTASE"/>
    <property type="match status" value="1"/>
</dbReference>
<feature type="region of interest" description="Disordered" evidence="1">
    <location>
        <begin position="1"/>
        <end position="24"/>
    </location>
</feature>
<evidence type="ECO:0000313" key="4">
    <source>
        <dbReference type="Proteomes" id="UP001157126"/>
    </source>
</evidence>
<proteinExistence type="predicted"/>
<dbReference type="Gene3D" id="3.90.420.10">
    <property type="entry name" value="Oxidoreductase, molybdopterin-binding domain"/>
    <property type="match status" value="1"/>
</dbReference>
<organism evidence="3 4">
    <name type="scientific">Mobilicoccus caccae</name>
    <dbReference type="NCBI Taxonomy" id="1859295"/>
    <lineage>
        <taxon>Bacteria</taxon>
        <taxon>Bacillati</taxon>
        <taxon>Actinomycetota</taxon>
        <taxon>Actinomycetes</taxon>
        <taxon>Micrococcales</taxon>
        <taxon>Dermatophilaceae</taxon>
        <taxon>Mobilicoccus</taxon>
    </lineage>
</organism>
<dbReference type="EMBL" id="BSUO01000001">
    <property type="protein sequence ID" value="GMA39807.1"/>
    <property type="molecule type" value="Genomic_DNA"/>
</dbReference>
<reference evidence="4" key="1">
    <citation type="journal article" date="2019" name="Int. J. Syst. Evol. Microbiol.">
        <title>The Global Catalogue of Microorganisms (GCM) 10K type strain sequencing project: providing services to taxonomists for standard genome sequencing and annotation.</title>
        <authorList>
            <consortium name="The Broad Institute Genomics Platform"/>
            <consortium name="The Broad Institute Genome Sequencing Center for Infectious Disease"/>
            <person name="Wu L."/>
            <person name="Ma J."/>
        </authorList>
    </citation>
    <scope>NUCLEOTIDE SEQUENCE [LARGE SCALE GENOMIC DNA]</scope>
    <source>
        <strain evidence="4">NBRC 113072</strain>
    </source>
</reference>
<dbReference type="RefSeq" id="WP_284303620.1">
    <property type="nucleotide sequence ID" value="NZ_BSUO01000001.1"/>
</dbReference>
<evidence type="ECO:0000259" key="2">
    <source>
        <dbReference type="Pfam" id="PF00174"/>
    </source>
</evidence>
<comment type="caution">
    <text evidence="3">The sequence shown here is derived from an EMBL/GenBank/DDBJ whole genome shotgun (WGS) entry which is preliminary data.</text>
</comment>
<dbReference type="Proteomes" id="UP001157126">
    <property type="component" value="Unassembled WGS sequence"/>
</dbReference>